<dbReference type="Proteomes" id="UP001303046">
    <property type="component" value="Unassembled WGS sequence"/>
</dbReference>
<reference evidence="1 2" key="1">
    <citation type="submission" date="2023-08" db="EMBL/GenBank/DDBJ databases">
        <title>A Necator americanus chromosomal reference genome.</title>
        <authorList>
            <person name="Ilik V."/>
            <person name="Petrzelkova K.J."/>
            <person name="Pardy F."/>
            <person name="Fuh T."/>
            <person name="Niatou-Singa F.S."/>
            <person name="Gouil Q."/>
            <person name="Baker L."/>
            <person name="Ritchie M.E."/>
            <person name="Jex A.R."/>
            <person name="Gazzola D."/>
            <person name="Li H."/>
            <person name="Toshio Fujiwara R."/>
            <person name="Zhan B."/>
            <person name="Aroian R.V."/>
            <person name="Pafco B."/>
            <person name="Schwarz E.M."/>
        </authorList>
    </citation>
    <scope>NUCLEOTIDE SEQUENCE [LARGE SCALE GENOMIC DNA]</scope>
    <source>
        <strain evidence="1 2">Aroian</strain>
        <tissue evidence="1">Whole animal</tissue>
    </source>
</reference>
<proteinExistence type="predicted"/>
<evidence type="ECO:0000313" key="1">
    <source>
        <dbReference type="EMBL" id="KAK6739442.1"/>
    </source>
</evidence>
<name>A0ABR1CM44_NECAM</name>
<gene>
    <name evidence="1" type="primary">Necator_chrIII.g8889</name>
    <name evidence="1" type="ORF">RB195_008124</name>
</gene>
<dbReference type="EMBL" id="JAVFWL010000003">
    <property type="protein sequence ID" value="KAK6739442.1"/>
    <property type="molecule type" value="Genomic_DNA"/>
</dbReference>
<protein>
    <submittedName>
        <fullName evidence="1">Uncharacterized protein</fullName>
    </submittedName>
</protein>
<keyword evidence="2" id="KW-1185">Reference proteome</keyword>
<organism evidence="1 2">
    <name type="scientific">Necator americanus</name>
    <name type="common">Human hookworm</name>
    <dbReference type="NCBI Taxonomy" id="51031"/>
    <lineage>
        <taxon>Eukaryota</taxon>
        <taxon>Metazoa</taxon>
        <taxon>Ecdysozoa</taxon>
        <taxon>Nematoda</taxon>
        <taxon>Chromadorea</taxon>
        <taxon>Rhabditida</taxon>
        <taxon>Rhabditina</taxon>
        <taxon>Rhabditomorpha</taxon>
        <taxon>Strongyloidea</taxon>
        <taxon>Ancylostomatidae</taxon>
        <taxon>Bunostominae</taxon>
        <taxon>Necator</taxon>
    </lineage>
</organism>
<sequence>MYAHLTNHVLPRKISEISFEDVVKTHKELLELNITSAVAAFYSPQRDCVFNSLRENEISDRFIRYDDTNRRTSPAGSTASLGVNIGVRHPAPKELFLFNFGLHAQEDGSYERDILRKCAKVNSAINSL</sequence>
<evidence type="ECO:0000313" key="2">
    <source>
        <dbReference type="Proteomes" id="UP001303046"/>
    </source>
</evidence>
<accession>A0ABR1CM44</accession>
<comment type="caution">
    <text evidence="1">The sequence shown here is derived from an EMBL/GenBank/DDBJ whole genome shotgun (WGS) entry which is preliminary data.</text>
</comment>